<sequence length="329" mass="35340">MLPTDVLNQVIATLQKGQRFFLISHVRPDGDAVGCLSGLARSLRKAGKTVELGLVDPPPERFAFLLEGETLHKPGERPLDHDAIIILDTGDLPRTGFAEALERPATVVINIDHHPSNTGFGDLNLLDVEASSTCEMIVFLLERARLPLDPEVAQGLYLGLCTDSRFFQNENLRPAAHHAAQRLLETGLDAGAIVGRLLSTRKLSEVRILGHALLSLQLEMDGRLAWVALSAADLARHGATMADVFACGLFGQLTGIDGVIAGVGFVEHTDGKIYCEFRSRRGFDVKEIAVGLGGGGHLAASGCSLARPLADVTAEVLQRVRERLGGFPH</sequence>
<accession>A0A367ZU74</accession>
<dbReference type="SUPFAM" id="SSF64182">
    <property type="entry name" value="DHH phosphoesterases"/>
    <property type="match status" value="1"/>
</dbReference>
<feature type="domain" description="DDH" evidence="1">
    <location>
        <begin position="20"/>
        <end position="159"/>
    </location>
</feature>
<reference evidence="3 4" key="1">
    <citation type="submission" date="2018-05" db="EMBL/GenBank/DDBJ databases">
        <title>A metagenomic window into the 2 km-deep terrestrial subsurface aquifer revealed taxonomically and functionally diverse microbial community comprising novel uncultured bacterial lineages.</title>
        <authorList>
            <person name="Kadnikov V.V."/>
            <person name="Mardanov A.V."/>
            <person name="Beletsky A.V."/>
            <person name="Banks D."/>
            <person name="Pimenov N.V."/>
            <person name="Frank Y.A."/>
            <person name="Karnachuk O.V."/>
            <person name="Ravin N.V."/>
        </authorList>
    </citation>
    <scope>NUCLEOTIDE SEQUENCE [LARGE SCALE GENOMIC DNA]</scope>
    <source>
        <strain evidence="3">BY5</strain>
    </source>
</reference>
<dbReference type="PANTHER" id="PTHR47618">
    <property type="entry name" value="BIFUNCTIONAL OLIGORIBONUCLEASE AND PAP PHOSPHATASE NRNA"/>
    <property type="match status" value="1"/>
</dbReference>
<dbReference type="PANTHER" id="PTHR47618:SF1">
    <property type="entry name" value="BIFUNCTIONAL OLIGORIBONUCLEASE AND PAP PHOSPHATASE NRNA"/>
    <property type="match status" value="1"/>
</dbReference>
<feature type="domain" description="DHHA1" evidence="2">
    <location>
        <begin position="252"/>
        <end position="324"/>
    </location>
</feature>
<evidence type="ECO:0000313" key="3">
    <source>
        <dbReference type="EMBL" id="RCK81705.1"/>
    </source>
</evidence>
<evidence type="ECO:0000313" key="4">
    <source>
        <dbReference type="Proteomes" id="UP000252355"/>
    </source>
</evidence>
<dbReference type="Proteomes" id="UP000252355">
    <property type="component" value="Unassembled WGS sequence"/>
</dbReference>
<organism evidence="3 4">
    <name type="scientific">Candidatus Ozemobacter sibiricus</name>
    <dbReference type="NCBI Taxonomy" id="2268124"/>
    <lineage>
        <taxon>Bacteria</taxon>
        <taxon>Candidatus Ozemobacteria</taxon>
        <taxon>Candidatus Ozemobacterales</taxon>
        <taxon>Candidatus Ozemobacteraceae</taxon>
        <taxon>Candidatus Ozemobacter</taxon>
    </lineage>
</organism>
<dbReference type="GO" id="GO:0003676">
    <property type="term" value="F:nucleic acid binding"/>
    <property type="evidence" value="ECO:0007669"/>
    <property type="project" value="InterPro"/>
</dbReference>
<name>A0A367ZU74_9BACT</name>
<dbReference type="Gene3D" id="3.10.310.30">
    <property type="match status" value="1"/>
</dbReference>
<evidence type="ECO:0000259" key="2">
    <source>
        <dbReference type="Pfam" id="PF02272"/>
    </source>
</evidence>
<proteinExistence type="predicted"/>
<evidence type="ECO:0000259" key="1">
    <source>
        <dbReference type="Pfam" id="PF01368"/>
    </source>
</evidence>
<dbReference type="InterPro" id="IPR038763">
    <property type="entry name" value="DHH_sf"/>
</dbReference>
<dbReference type="Gene3D" id="3.90.1640.10">
    <property type="entry name" value="inorganic pyrophosphatase (n-terminal core)"/>
    <property type="match status" value="1"/>
</dbReference>
<dbReference type="AlphaFoldDB" id="A0A367ZU74"/>
<dbReference type="Pfam" id="PF02272">
    <property type="entry name" value="DHHA1"/>
    <property type="match status" value="1"/>
</dbReference>
<dbReference type="InterPro" id="IPR003156">
    <property type="entry name" value="DHHA1_dom"/>
</dbReference>
<dbReference type="InterPro" id="IPR051319">
    <property type="entry name" value="Oligoribo/pAp-PDE_c-di-AMP_PDE"/>
</dbReference>
<dbReference type="Pfam" id="PF01368">
    <property type="entry name" value="DHH"/>
    <property type="match status" value="1"/>
</dbReference>
<dbReference type="EMBL" id="QOQW01000001">
    <property type="protein sequence ID" value="RCK81705.1"/>
    <property type="molecule type" value="Genomic_DNA"/>
</dbReference>
<dbReference type="InterPro" id="IPR001667">
    <property type="entry name" value="DDH_dom"/>
</dbReference>
<protein>
    <submittedName>
        <fullName evidence="3">Uncharacterized protein</fullName>
    </submittedName>
</protein>
<comment type="caution">
    <text evidence="3">The sequence shown here is derived from an EMBL/GenBank/DDBJ whole genome shotgun (WGS) entry which is preliminary data.</text>
</comment>
<gene>
    <name evidence="3" type="ORF">OZSIB_0839</name>
</gene>